<dbReference type="HOGENOM" id="CLU_857318_0_0_11"/>
<dbReference type="Gene3D" id="3.80.10.10">
    <property type="entry name" value="Ribonuclease Inhibitor"/>
    <property type="match status" value="1"/>
</dbReference>
<dbReference type="AlphaFoldDB" id="E6SBD2"/>
<dbReference type="KEGG" id="ica:Intca_2965"/>
<evidence type="ECO:0000256" key="1">
    <source>
        <dbReference type="SAM" id="MobiDB-lite"/>
    </source>
</evidence>
<gene>
    <name evidence="2" type="ordered locus">Intca_2965</name>
</gene>
<dbReference type="SUPFAM" id="SSF52058">
    <property type="entry name" value="L domain-like"/>
    <property type="match status" value="1"/>
</dbReference>
<sequence>MAMPVRPPAGWALPGPRGGTGHEGTPAVTVPRRGRTYRLTRILFPGRDYRRLDVTGPWDEDCYAAYLAYGCAGVLWRNRGNARPPDVAKLPGLQWLEIEGHTRDLSWVSQCTDLTSLMAQFRVRKGTTRVPTVDVAPLNGLRHLMTGGCRVLGFTDLRELETLDIEVFDPPDPEDPGLLARLASTPSIIRVAATAPLDVDLEAIASAELEELRLAPVRLPGLEPLGRCTTLHTLDLTLPAESSPLDLTPLSQLASLAILVIRGDRPVANVESLASSRGLREAEITAPLADTPPRLPPGWSTSDDSLSYTVRGPRAARIVGPLWD</sequence>
<protein>
    <recommendedName>
        <fullName evidence="4">Leucine-rich repeat domain-containing protein</fullName>
    </recommendedName>
</protein>
<reference evidence="2 3" key="1">
    <citation type="journal article" date="2010" name="Stand. Genomic Sci.">
        <title>Complete genome sequence of Intrasporangium calvum type strain (7 KIP).</title>
        <authorList>
            <person name="Del Rio T.G."/>
            <person name="Chertkov O."/>
            <person name="Yasawong M."/>
            <person name="Lucas S."/>
            <person name="Deshpande S."/>
            <person name="Cheng J.F."/>
            <person name="Detter C."/>
            <person name="Tapia R."/>
            <person name="Han C."/>
            <person name="Goodwin L."/>
            <person name="Pitluck S."/>
            <person name="Liolios K."/>
            <person name="Ivanova N."/>
            <person name="Mavromatis K."/>
            <person name="Pati A."/>
            <person name="Chen A."/>
            <person name="Palaniappan K."/>
            <person name="Land M."/>
            <person name="Hauser L."/>
            <person name="Chang Y.J."/>
            <person name="Jeffries C.D."/>
            <person name="Rohde M."/>
            <person name="Pukall R."/>
            <person name="Sikorski J."/>
            <person name="Goker M."/>
            <person name="Woyke T."/>
            <person name="Bristow J."/>
            <person name="Eisen J.A."/>
            <person name="Markowitz V."/>
            <person name="Hugenholtz P."/>
            <person name="Kyrpides N.C."/>
            <person name="Klenk H.P."/>
            <person name="Lapidus A."/>
        </authorList>
    </citation>
    <scope>NUCLEOTIDE SEQUENCE [LARGE SCALE GENOMIC DNA]</scope>
    <source>
        <strain evidence="3">ATCC 23552 / DSM 43043 / JCM 3097 / NBRC 12989 / 7 KIP</strain>
    </source>
</reference>
<keyword evidence="3" id="KW-1185">Reference proteome</keyword>
<evidence type="ECO:0008006" key="4">
    <source>
        <dbReference type="Google" id="ProtNLM"/>
    </source>
</evidence>
<proteinExistence type="predicted"/>
<dbReference type="Proteomes" id="UP000008914">
    <property type="component" value="Chromosome"/>
</dbReference>
<dbReference type="InterPro" id="IPR032675">
    <property type="entry name" value="LRR_dom_sf"/>
</dbReference>
<accession>E6SBD2</accession>
<dbReference type="EMBL" id="CP002343">
    <property type="protein sequence ID" value="ADU49460.1"/>
    <property type="molecule type" value="Genomic_DNA"/>
</dbReference>
<evidence type="ECO:0000313" key="3">
    <source>
        <dbReference type="Proteomes" id="UP000008914"/>
    </source>
</evidence>
<organism evidence="2 3">
    <name type="scientific">Intrasporangium calvum (strain ATCC 23552 / DSM 43043 / JCM 3097 / NBRC 12989 / NCIMB 10167 / NRRL B-3866 / 7 KIP)</name>
    <dbReference type="NCBI Taxonomy" id="710696"/>
    <lineage>
        <taxon>Bacteria</taxon>
        <taxon>Bacillati</taxon>
        <taxon>Actinomycetota</taxon>
        <taxon>Actinomycetes</taxon>
        <taxon>Micrococcales</taxon>
        <taxon>Intrasporangiaceae</taxon>
        <taxon>Intrasporangium</taxon>
    </lineage>
</organism>
<feature type="region of interest" description="Disordered" evidence="1">
    <location>
        <begin position="1"/>
        <end position="27"/>
    </location>
</feature>
<evidence type="ECO:0000313" key="2">
    <source>
        <dbReference type="EMBL" id="ADU49460.1"/>
    </source>
</evidence>
<name>E6SBD2_INTC7</name>